<name>A0ABM3I261_ZIZJJ</name>
<proteinExistence type="inferred from homology"/>
<feature type="transmembrane region" description="Helical" evidence="6">
    <location>
        <begin position="210"/>
        <end position="232"/>
    </location>
</feature>
<evidence type="ECO:0000256" key="1">
    <source>
        <dbReference type="ARBA" id="ARBA00004141"/>
    </source>
</evidence>
<dbReference type="InterPro" id="IPR000620">
    <property type="entry name" value="EamA_dom"/>
</dbReference>
<keyword evidence="5 6" id="KW-0472">Membrane</keyword>
<feature type="transmembrane region" description="Helical" evidence="6">
    <location>
        <begin position="6"/>
        <end position="25"/>
    </location>
</feature>
<organism evidence="8 9">
    <name type="scientific">Ziziphus jujuba</name>
    <name type="common">Chinese jujube</name>
    <name type="synonym">Ziziphus sativa</name>
    <dbReference type="NCBI Taxonomy" id="326968"/>
    <lineage>
        <taxon>Eukaryota</taxon>
        <taxon>Viridiplantae</taxon>
        <taxon>Streptophyta</taxon>
        <taxon>Embryophyta</taxon>
        <taxon>Tracheophyta</taxon>
        <taxon>Spermatophyta</taxon>
        <taxon>Magnoliopsida</taxon>
        <taxon>eudicotyledons</taxon>
        <taxon>Gunneridae</taxon>
        <taxon>Pentapetalae</taxon>
        <taxon>rosids</taxon>
        <taxon>fabids</taxon>
        <taxon>Rosales</taxon>
        <taxon>Rhamnaceae</taxon>
        <taxon>Paliureae</taxon>
        <taxon>Ziziphus</taxon>
    </lineage>
</organism>
<feature type="transmembrane region" description="Helical" evidence="6">
    <location>
        <begin position="134"/>
        <end position="152"/>
    </location>
</feature>
<keyword evidence="3 6" id="KW-0812">Transmembrane</keyword>
<dbReference type="RefSeq" id="XP_048319051.1">
    <property type="nucleotide sequence ID" value="XM_048463094.2"/>
</dbReference>
<keyword evidence="4 6" id="KW-1133">Transmembrane helix</keyword>
<evidence type="ECO:0000256" key="5">
    <source>
        <dbReference type="ARBA" id="ARBA00023136"/>
    </source>
</evidence>
<accession>A0ABM3I261</accession>
<feature type="domain" description="EamA" evidence="7">
    <location>
        <begin position="12"/>
        <end position="150"/>
    </location>
</feature>
<gene>
    <name evidence="9" type="primary">LOC107434600</name>
</gene>
<feature type="transmembrane region" description="Helical" evidence="6">
    <location>
        <begin position="37"/>
        <end position="58"/>
    </location>
</feature>
<evidence type="ECO:0000259" key="7">
    <source>
        <dbReference type="Pfam" id="PF00892"/>
    </source>
</evidence>
<feature type="transmembrane region" description="Helical" evidence="6">
    <location>
        <begin position="70"/>
        <end position="92"/>
    </location>
</feature>
<dbReference type="PANTHER" id="PTHR31218">
    <property type="entry name" value="WAT1-RELATED PROTEIN"/>
    <property type="match status" value="1"/>
</dbReference>
<feature type="transmembrane region" description="Helical" evidence="6">
    <location>
        <begin position="104"/>
        <end position="122"/>
    </location>
</feature>
<dbReference type="Proteomes" id="UP001652623">
    <property type="component" value="Chromosome 12"/>
</dbReference>
<dbReference type="SUPFAM" id="SSF103481">
    <property type="entry name" value="Multidrug resistance efflux transporter EmrE"/>
    <property type="match status" value="2"/>
</dbReference>
<feature type="transmembrane region" description="Helical" evidence="6">
    <location>
        <begin position="178"/>
        <end position="198"/>
    </location>
</feature>
<feature type="transmembrane region" description="Helical" evidence="6">
    <location>
        <begin position="282"/>
        <end position="301"/>
    </location>
</feature>
<evidence type="ECO:0000256" key="6">
    <source>
        <dbReference type="RuleBase" id="RU363077"/>
    </source>
</evidence>
<sequence>MMGNSFLPFVGMLMVVLAQVSGIILNKKAMSRGLSEFILLLYCCAISSLILLPSAFLIHSCRSERPPLSLSILSSIFFLALIGCCGLLMGYAGLQYTSPALNTAMLNIIPAFTFLLALIFRMEKFKWRTSSSQAKSVGTVVSIAGAFILTFYKGSPLIKFHTFFGLTDRFLFLQQSNWILGGFLLAAESFSTSLWYILQLLLLKKYPAMLLLIAFYCFFETIQTALISLVMVKDLSSWMLQPDIRLVAVLYSGIGNVFRYWILTWCLQRKGPVFVSIFKPLSLVLTDVIGVIFLGEALYLGRIIRGVYGLKREVPINPRAQFLDLTRGCLPKEFFTTLFSANIQFHFQS</sequence>
<comment type="similarity">
    <text evidence="2 6">Belongs to the drug/metabolite transporter (DMT) superfamily. Plant drug/metabolite exporter (P-DME) (TC 2.A.7.4) family.</text>
</comment>
<protein>
    <recommendedName>
        <fullName evidence="6">WAT1-related protein</fullName>
    </recommendedName>
</protein>
<keyword evidence="8" id="KW-1185">Reference proteome</keyword>
<evidence type="ECO:0000256" key="2">
    <source>
        <dbReference type="ARBA" id="ARBA00007635"/>
    </source>
</evidence>
<comment type="subcellular location">
    <subcellularLocation>
        <location evidence="1 6">Membrane</location>
        <topology evidence="1 6">Multi-pass membrane protein</topology>
    </subcellularLocation>
</comment>
<evidence type="ECO:0000256" key="3">
    <source>
        <dbReference type="ARBA" id="ARBA00022692"/>
    </source>
</evidence>
<dbReference type="InterPro" id="IPR037185">
    <property type="entry name" value="EmrE-like"/>
</dbReference>
<dbReference type="GeneID" id="107434600"/>
<dbReference type="Pfam" id="PF00892">
    <property type="entry name" value="EamA"/>
    <property type="match status" value="1"/>
</dbReference>
<feature type="transmembrane region" description="Helical" evidence="6">
    <location>
        <begin position="244"/>
        <end position="262"/>
    </location>
</feature>
<dbReference type="InterPro" id="IPR030184">
    <property type="entry name" value="WAT1-related"/>
</dbReference>
<evidence type="ECO:0000313" key="9">
    <source>
        <dbReference type="RefSeq" id="XP_048319051.1"/>
    </source>
</evidence>
<evidence type="ECO:0000256" key="4">
    <source>
        <dbReference type="ARBA" id="ARBA00022989"/>
    </source>
</evidence>
<evidence type="ECO:0000313" key="8">
    <source>
        <dbReference type="Proteomes" id="UP001652623"/>
    </source>
</evidence>
<reference evidence="9" key="1">
    <citation type="submission" date="2025-08" db="UniProtKB">
        <authorList>
            <consortium name="RefSeq"/>
        </authorList>
    </citation>
    <scope>IDENTIFICATION</scope>
    <source>
        <tissue evidence="9">Seedling</tissue>
    </source>
</reference>